<sequence>MSPSPRNSSAPSLASCKSTSLKCVNTSGADHLSGPVLAFRGISCLKYRLPEMRKTDDFCTCSVLTAPIGGFFKSGLAQPTSLASITSGPGPYALRMYSECLPPGVLRSGAFFDALFRILKAGDGRGRRLTRVYFAGGALRGYKSLGAFPAAPRLAPRRFPSMATGMYPLTTGFNAPFAAHYGYAPPDFRAMLQRRVVEFGLHADTDSARERAMVTAMVYNWFRAIPYSDFVAKSEELVNGLNVTVQRFFVIDPTLQSSFAAKFLKLYITITLQYEFLQHIKMGKAHNRLGYMMRKHEGMLRRQILADRDRKRLALTLDVDEEMPPAPAPSIASSSSDGSMPPLESVSSSTTSAAGSLFSIVNEAPTAMDIDRDPAQPIAAIAALPSNIGSNGPSGPVVYAPVPLPTPPAAPAPSTVSASDTLNDSPSAISLQTAHVVAAAYRSLDVAGASADTSGSAPTSATSSAASVTSGCISSALTKRIDTSATRATRSLSPIAVKQPVKRRNRPAVKASKPSTAAV</sequence>
<feature type="region of interest" description="Disordered" evidence="1">
    <location>
        <begin position="316"/>
        <end position="348"/>
    </location>
</feature>
<dbReference type="EMBL" id="DF837887">
    <property type="protein sequence ID" value="GAT42408.1"/>
    <property type="molecule type" value="Genomic_DNA"/>
</dbReference>
<feature type="compositionally biased region" description="Low complexity" evidence="1">
    <location>
        <begin position="329"/>
        <end position="348"/>
    </location>
</feature>
<evidence type="ECO:0000313" key="3">
    <source>
        <dbReference type="Proteomes" id="UP000815677"/>
    </source>
</evidence>
<feature type="region of interest" description="Disordered" evidence="1">
    <location>
        <begin position="483"/>
        <end position="519"/>
    </location>
</feature>
<reference evidence="2" key="1">
    <citation type="submission" date="2014-09" db="EMBL/GenBank/DDBJ databases">
        <title>Genome sequence of the luminous mushroom Mycena chlorophos for searching fungal bioluminescence genes.</title>
        <authorList>
            <person name="Tanaka Y."/>
            <person name="Kasuga D."/>
            <person name="Oba Y."/>
            <person name="Hase S."/>
            <person name="Sato K."/>
            <person name="Oba Y."/>
            <person name="Sakakibara Y."/>
        </authorList>
    </citation>
    <scope>NUCLEOTIDE SEQUENCE</scope>
</reference>
<feature type="compositionally biased region" description="Polar residues" evidence="1">
    <location>
        <begin position="483"/>
        <end position="492"/>
    </location>
</feature>
<protein>
    <submittedName>
        <fullName evidence="2">Uncharacterized protein</fullName>
    </submittedName>
</protein>
<organism evidence="2 3">
    <name type="scientific">Mycena chlorophos</name>
    <name type="common">Agaric fungus</name>
    <name type="synonym">Agaricus chlorophos</name>
    <dbReference type="NCBI Taxonomy" id="658473"/>
    <lineage>
        <taxon>Eukaryota</taxon>
        <taxon>Fungi</taxon>
        <taxon>Dikarya</taxon>
        <taxon>Basidiomycota</taxon>
        <taxon>Agaricomycotina</taxon>
        <taxon>Agaricomycetes</taxon>
        <taxon>Agaricomycetidae</taxon>
        <taxon>Agaricales</taxon>
        <taxon>Marasmiineae</taxon>
        <taxon>Mycenaceae</taxon>
        <taxon>Mycena</taxon>
    </lineage>
</organism>
<proteinExistence type="predicted"/>
<accession>A0ABQ0KUL8</accession>
<keyword evidence="3" id="KW-1185">Reference proteome</keyword>
<gene>
    <name evidence="2" type="ORF">MCHLO_00123</name>
</gene>
<evidence type="ECO:0000313" key="2">
    <source>
        <dbReference type="EMBL" id="GAT42408.1"/>
    </source>
</evidence>
<dbReference type="Proteomes" id="UP000815677">
    <property type="component" value="Unassembled WGS sequence"/>
</dbReference>
<name>A0ABQ0KUL8_MYCCL</name>
<evidence type="ECO:0000256" key="1">
    <source>
        <dbReference type="SAM" id="MobiDB-lite"/>
    </source>
</evidence>